<accession>A0A7S0CAD3</accession>
<feature type="compositionally biased region" description="Basic and acidic residues" evidence="1">
    <location>
        <begin position="113"/>
        <end position="129"/>
    </location>
</feature>
<gene>
    <name evidence="2" type="ORF">PINE0816_LOCUS13862</name>
</gene>
<evidence type="ECO:0000313" key="2">
    <source>
        <dbReference type="EMBL" id="CAD8417727.1"/>
    </source>
</evidence>
<proteinExistence type="predicted"/>
<protein>
    <submittedName>
        <fullName evidence="2">Uncharacterized protein</fullName>
    </submittedName>
</protein>
<reference evidence="2" key="1">
    <citation type="submission" date="2021-01" db="EMBL/GenBank/DDBJ databases">
        <authorList>
            <person name="Corre E."/>
            <person name="Pelletier E."/>
            <person name="Niang G."/>
            <person name="Scheremetjew M."/>
            <person name="Finn R."/>
            <person name="Kale V."/>
            <person name="Holt S."/>
            <person name="Cochrane G."/>
            <person name="Meng A."/>
            <person name="Brown T."/>
            <person name="Cohen L."/>
        </authorList>
    </citation>
    <scope>NUCLEOTIDE SEQUENCE</scope>
    <source>
        <strain evidence="2">CCAP1064/1</strain>
    </source>
</reference>
<feature type="region of interest" description="Disordered" evidence="1">
    <location>
        <begin position="110"/>
        <end position="129"/>
    </location>
</feature>
<organism evidence="2">
    <name type="scientific">Proboscia inermis</name>
    <dbReference type="NCBI Taxonomy" id="420281"/>
    <lineage>
        <taxon>Eukaryota</taxon>
        <taxon>Sar</taxon>
        <taxon>Stramenopiles</taxon>
        <taxon>Ochrophyta</taxon>
        <taxon>Bacillariophyta</taxon>
        <taxon>Coscinodiscophyceae</taxon>
        <taxon>Rhizosoleniophycidae</taxon>
        <taxon>Rhizosoleniales</taxon>
        <taxon>Rhizosoleniaceae</taxon>
        <taxon>Proboscia</taxon>
    </lineage>
</organism>
<name>A0A7S0CAD3_9STRA</name>
<evidence type="ECO:0000256" key="1">
    <source>
        <dbReference type="SAM" id="MobiDB-lite"/>
    </source>
</evidence>
<dbReference type="AlphaFoldDB" id="A0A7S0CAD3"/>
<sequence>MSTITLKPASIPKANNVIMRPKMNNAALRPASSQHVRNKFFNMIGIDKPSQSFVKKNSLHNNSADSRSSCTVMVPHPRSEGVVAFQEPLKYNPAEHDMLTSQLKSLNTSRGLCGKDDPIRTKKEEERKSPEFRHISFDDSVRVVPIPMRSEFSDRIKTRIWSNACEIHENAARNSVEFAAEGWDWRQVTEDDKMYVCCITGELIHPVHYNVEYQG</sequence>
<dbReference type="EMBL" id="HBEL01029794">
    <property type="protein sequence ID" value="CAD8417727.1"/>
    <property type="molecule type" value="Transcribed_RNA"/>
</dbReference>